<evidence type="ECO:0000313" key="12">
    <source>
        <dbReference type="Proteomes" id="UP000435177"/>
    </source>
</evidence>
<keyword evidence="2 8" id="KW-0645">Protease</keyword>
<keyword evidence="5" id="KW-0190">Covalent protein-DNA linkage</keyword>
<evidence type="ECO:0000256" key="2">
    <source>
        <dbReference type="ARBA" id="ARBA00022670"/>
    </source>
</evidence>
<dbReference type="OrthoDB" id="9782620at2"/>
<dbReference type="InterPro" id="IPR036590">
    <property type="entry name" value="SRAP-like"/>
</dbReference>
<dbReference type="InterPro" id="IPR003738">
    <property type="entry name" value="SRAP"/>
</dbReference>
<dbReference type="GO" id="GO:0106300">
    <property type="term" value="P:protein-DNA covalent cross-linking repair"/>
    <property type="evidence" value="ECO:0007669"/>
    <property type="project" value="InterPro"/>
</dbReference>
<dbReference type="SUPFAM" id="SSF143081">
    <property type="entry name" value="BB1717-like"/>
    <property type="match status" value="1"/>
</dbReference>
<keyword evidence="7" id="KW-0456">Lyase</keyword>
<keyword evidence="3" id="KW-0227">DNA damage</keyword>
<name>A0A268ELT3_9BACL</name>
<dbReference type="Gene3D" id="3.90.1680.10">
    <property type="entry name" value="SOS response associated peptidase-like"/>
    <property type="match status" value="1"/>
</dbReference>
<dbReference type="AlphaFoldDB" id="A0A268ELT3"/>
<protein>
    <recommendedName>
        <fullName evidence="8">Abasic site processing protein</fullName>
        <ecNumber evidence="8">3.4.-.-</ecNumber>
    </recommendedName>
</protein>
<evidence type="ECO:0000256" key="8">
    <source>
        <dbReference type="RuleBase" id="RU364100"/>
    </source>
</evidence>
<evidence type="ECO:0000256" key="7">
    <source>
        <dbReference type="ARBA" id="ARBA00023239"/>
    </source>
</evidence>
<evidence type="ECO:0000256" key="1">
    <source>
        <dbReference type="ARBA" id="ARBA00008136"/>
    </source>
</evidence>
<dbReference type="RefSeq" id="WP_095266667.1">
    <property type="nucleotide sequence ID" value="NZ_NPBY01000059.1"/>
</dbReference>
<dbReference type="Pfam" id="PF02586">
    <property type="entry name" value="SRAP"/>
    <property type="match status" value="1"/>
</dbReference>
<dbReference type="PANTHER" id="PTHR13604">
    <property type="entry name" value="DC12-RELATED"/>
    <property type="match status" value="1"/>
</dbReference>
<evidence type="ECO:0000313" key="11">
    <source>
        <dbReference type="Proteomes" id="UP000215596"/>
    </source>
</evidence>
<evidence type="ECO:0000313" key="9">
    <source>
        <dbReference type="EMBL" id="MUG68404.1"/>
    </source>
</evidence>
<dbReference type="GO" id="GO:0016829">
    <property type="term" value="F:lyase activity"/>
    <property type="evidence" value="ECO:0007669"/>
    <property type="project" value="UniProtKB-KW"/>
</dbReference>
<gene>
    <name evidence="10" type="ORF">CHH67_18390</name>
    <name evidence="9" type="ORF">GNP94_20740</name>
</gene>
<keyword evidence="6" id="KW-0238">DNA-binding</keyword>
<dbReference type="GO" id="GO:0008233">
    <property type="term" value="F:peptidase activity"/>
    <property type="evidence" value="ECO:0007669"/>
    <property type="project" value="UniProtKB-KW"/>
</dbReference>
<comment type="similarity">
    <text evidence="1 8">Belongs to the SOS response-associated peptidase family.</text>
</comment>
<sequence length="224" mass="26229">MCRRYSLSAGLDEVSEHFGISRVKYYYKSRYNISPTQTVPIVLQEQEERTLDEYRWGLVPYWGKDAVNANLHTVHQNPTYRKAIDTRRCIIPCNGLYYWRTVGKKSYAVRTVIGAQELFGIAGLYETWRDAQGNEMRTCTLLMAEANVTIREFDTRMPAILTKDDIDHWLDPERKGIYAIEPLLRTYHGPMRVYPVTPLIADDKHDHQQCIEEMDLKQAWVKHV</sequence>
<evidence type="ECO:0000256" key="4">
    <source>
        <dbReference type="ARBA" id="ARBA00022801"/>
    </source>
</evidence>
<dbReference type="EC" id="3.4.-.-" evidence="8"/>
<accession>A0A268ELT3</accession>
<dbReference type="GO" id="GO:0006508">
    <property type="term" value="P:proteolysis"/>
    <property type="evidence" value="ECO:0007669"/>
    <property type="project" value="UniProtKB-KW"/>
</dbReference>
<keyword evidence="4 8" id="KW-0378">Hydrolase</keyword>
<reference evidence="9 12" key="2">
    <citation type="submission" date="2019-11" db="EMBL/GenBank/DDBJ databases">
        <title>Draft genome sequences of five Paenibacillus species of dairy origin.</title>
        <authorList>
            <person name="Olajide A.M."/>
            <person name="Chen S."/>
            <person name="Lapointe G."/>
        </authorList>
    </citation>
    <scope>NUCLEOTIDE SEQUENCE [LARGE SCALE GENOMIC DNA]</scope>
    <source>
        <strain evidence="9 12">3CS1</strain>
    </source>
</reference>
<evidence type="ECO:0000313" key="10">
    <source>
        <dbReference type="EMBL" id="PAD74077.1"/>
    </source>
</evidence>
<dbReference type="GO" id="GO:0003697">
    <property type="term" value="F:single-stranded DNA binding"/>
    <property type="evidence" value="ECO:0007669"/>
    <property type="project" value="InterPro"/>
</dbReference>
<dbReference type="EMBL" id="WOAA01000026">
    <property type="protein sequence ID" value="MUG68404.1"/>
    <property type="molecule type" value="Genomic_DNA"/>
</dbReference>
<keyword evidence="12" id="KW-1185">Reference proteome</keyword>
<organism evidence="10 11">
    <name type="scientific">Paenibacillus campinasensis</name>
    <dbReference type="NCBI Taxonomy" id="66347"/>
    <lineage>
        <taxon>Bacteria</taxon>
        <taxon>Bacillati</taxon>
        <taxon>Bacillota</taxon>
        <taxon>Bacilli</taxon>
        <taxon>Bacillales</taxon>
        <taxon>Paenibacillaceae</taxon>
        <taxon>Paenibacillus</taxon>
    </lineage>
</organism>
<proteinExistence type="inferred from homology"/>
<comment type="caution">
    <text evidence="10">The sequence shown here is derived from an EMBL/GenBank/DDBJ whole genome shotgun (WGS) entry which is preliminary data.</text>
</comment>
<evidence type="ECO:0000256" key="3">
    <source>
        <dbReference type="ARBA" id="ARBA00022763"/>
    </source>
</evidence>
<reference evidence="10 11" key="1">
    <citation type="submission" date="2017-07" db="EMBL/GenBank/DDBJ databases">
        <title>Isolation and whole genome analysis of endospore-forming bacteria from heroin.</title>
        <authorList>
            <person name="Kalinowski J."/>
            <person name="Ahrens B."/>
            <person name="Al-Dilaimi A."/>
            <person name="Winkler A."/>
            <person name="Wibberg D."/>
            <person name="Schleenbecker U."/>
            <person name="Ruckert C."/>
            <person name="Wolfel R."/>
            <person name="Grass G."/>
        </authorList>
    </citation>
    <scope>NUCLEOTIDE SEQUENCE [LARGE SCALE GENOMIC DNA]</scope>
    <source>
        <strain evidence="10 11">7537-G1</strain>
    </source>
</reference>
<evidence type="ECO:0000256" key="5">
    <source>
        <dbReference type="ARBA" id="ARBA00023124"/>
    </source>
</evidence>
<dbReference type="PANTHER" id="PTHR13604:SF0">
    <property type="entry name" value="ABASIC SITE PROCESSING PROTEIN HMCES"/>
    <property type="match status" value="1"/>
</dbReference>
<dbReference type="Proteomes" id="UP000435177">
    <property type="component" value="Unassembled WGS sequence"/>
</dbReference>
<dbReference type="EMBL" id="NPBY01000059">
    <property type="protein sequence ID" value="PAD74077.1"/>
    <property type="molecule type" value="Genomic_DNA"/>
</dbReference>
<evidence type="ECO:0000256" key="6">
    <source>
        <dbReference type="ARBA" id="ARBA00023125"/>
    </source>
</evidence>
<dbReference type="Proteomes" id="UP000215596">
    <property type="component" value="Unassembled WGS sequence"/>
</dbReference>